<keyword evidence="3" id="KW-1185">Reference proteome</keyword>
<dbReference type="OrthoDB" id="3504495at2"/>
<dbReference type="Pfam" id="PF13560">
    <property type="entry name" value="HTH_31"/>
    <property type="match status" value="1"/>
</dbReference>
<dbReference type="EMBL" id="PVMZ01000042">
    <property type="protein sequence ID" value="PRX07341.1"/>
    <property type="molecule type" value="Genomic_DNA"/>
</dbReference>
<evidence type="ECO:0000313" key="2">
    <source>
        <dbReference type="EMBL" id="PRX07341.1"/>
    </source>
</evidence>
<reference evidence="2 3" key="1">
    <citation type="submission" date="2018-03" db="EMBL/GenBank/DDBJ databases">
        <title>Genomic Encyclopedia of Archaeal and Bacterial Type Strains, Phase II (KMG-II): from individual species to whole genera.</title>
        <authorList>
            <person name="Goeker M."/>
        </authorList>
    </citation>
    <scope>NUCLEOTIDE SEQUENCE [LARGE SCALE GENOMIC DNA]</scope>
    <source>
        <strain evidence="2 3">DSM 43146</strain>
    </source>
</reference>
<dbReference type="InterPro" id="IPR001387">
    <property type="entry name" value="Cro/C1-type_HTH"/>
</dbReference>
<dbReference type="AlphaFoldDB" id="A0A2T0JIE7"/>
<gene>
    <name evidence="2" type="ORF">CLV67_14216</name>
</gene>
<dbReference type="SMART" id="SM00530">
    <property type="entry name" value="HTH_XRE"/>
    <property type="match status" value="1"/>
</dbReference>
<protein>
    <submittedName>
        <fullName evidence="2">Helix-turn-helix protein</fullName>
    </submittedName>
</protein>
<feature type="domain" description="HTH cro/C1-type" evidence="1">
    <location>
        <begin position="14"/>
        <end position="70"/>
    </location>
</feature>
<dbReference type="SUPFAM" id="SSF47413">
    <property type="entry name" value="lambda repressor-like DNA-binding domains"/>
    <property type="match status" value="1"/>
</dbReference>
<dbReference type="RefSeq" id="WP_106330908.1">
    <property type="nucleotide sequence ID" value="NZ_BOMO01000163.1"/>
</dbReference>
<dbReference type="InterPro" id="IPR010982">
    <property type="entry name" value="Lambda_DNA-bd_dom_sf"/>
</dbReference>
<evidence type="ECO:0000259" key="1">
    <source>
        <dbReference type="PROSITE" id="PS50943"/>
    </source>
</evidence>
<comment type="caution">
    <text evidence="2">The sequence shown here is derived from an EMBL/GenBank/DDBJ whole genome shotgun (WGS) entry which is preliminary data.</text>
</comment>
<name>A0A2T0JIE7_9ACTN</name>
<dbReference type="Gene3D" id="1.10.260.40">
    <property type="entry name" value="lambda repressor-like DNA-binding domains"/>
    <property type="match status" value="1"/>
</dbReference>
<dbReference type="GO" id="GO:0003677">
    <property type="term" value="F:DNA binding"/>
    <property type="evidence" value="ECO:0007669"/>
    <property type="project" value="InterPro"/>
</dbReference>
<proteinExistence type="predicted"/>
<sequence>MDPYADPLAFGQRLQILRTRRGLTRDQLGGLVGRSGSWVKGLEVGRLKVPKLDVMLALAEALRVRDLADLTGDQSLHVDLFAGPGHPRLAAVKAAIDAFPIATAREAPSIAHIRARLARAWSARHSAPNHREVVGALLPELIRDAQVAVRQADTGTDRRAAQAVLSEVYSLAQFFVAYQPDAALLWRVAERGLVAAQESEDPHAIGVAAWLTAQAHRDSGPTHFDAADAVNLETLAYLEPLLEDASDDVLAIAGALTFEAGYTAARRGTAGTAWRYWDTARTMADRLPDGYYHPVTSFSRAIMGAHAVTVAVELRQGGESVRQAVAAEATTIPSRPRRARHRVEEARGYHLNAEPDVALATLERAHEAAPETIRYNGYAKRIVLEEAESKSPARRRRASALAVKIGLLAA</sequence>
<evidence type="ECO:0000313" key="3">
    <source>
        <dbReference type="Proteomes" id="UP000239415"/>
    </source>
</evidence>
<dbReference type="PROSITE" id="PS50943">
    <property type="entry name" value="HTH_CROC1"/>
    <property type="match status" value="1"/>
</dbReference>
<dbReference type="Proteomes" id="UP000239415">
    <property type="component" value="Unassembled WGS sequence"/>
</dbReference>
<organism evidence="2 3">
    <name type="scientific">Actinoplanes italicus</name>
    <dbReference type="NCBI Taxonomy" id="113567"/>
    <lineage>
        <taxon>Bacteria</taxon>
        <taxon>Bacillati</taxon>
        <taxon>Actinomycetota</taxon>
        <taxon>Actinomycetes</taxon>
        <taxon>Micromonosporales</taxon>
        <taxon>Micromonosporaceae</taxon>
        <taxon>Actinoplanes</taxon>
    </lineage>
</organism>
<accession>A0A2T0JIE7</accession>